<dbReference type="OrthoDB" id="7763451at2759"/>
<dbReference type="PANTHER" id="PTHR32343:SF10">
    <property type="entry name" value="RNA-BINDING REGION RNP-1 DOMAIN-CONTAINING PROTEIN"/>
    <property type="match status" value="1"/>
</dbReference>
<dbReference type="EMBL" id="JABBWD010000022">
    <property type="protein sequence ID" value="KAG1777182.1"/>
    <property type="molecule type" value="Genomic_DNA"/>
</dbReference>
<dbReference type="Pfam" id="PF00076">
    <property type="entry name" value="RRM_1"/>
    <property type="match status" value="1"/>
</dbReference>
<feature type="compositionally biased region" description="Polar residues" evidence="2">
    <location>
        <begin position="247"/>
        <end position="260"/>
    </location>
</feature>
<name>A0A9P7D2Z1_9AGAM</name>
<protein>
    <recommendedName>
        <fullName evidence="3">RRM domain-containing protein</fullName>
    </recommendedName>
</protein>
<feature type="region of interest" description="Disordered" evidence="2">
    <location>
        <begin position="77"/>
        <end position="96"/>
    </location>
</feature>
<evidence type="ECO:0000256" key="2">
    <source>
        <dbReference type="SAM" id="MobiDB-lite"/>
    </source>
</evidence>
<gene>
    <name evidence="4" type="ORF">EV702DRAFT_1103498</name>
</gene>
<reference evidence="4" key="1">
    <citation type="journal article" date="2020" name="New Phytol.">
        <title>Comparative genomics reveals dynamic genome evolution in host specialist ectomycorrhizal fungi.</title>
        <authorList>
            <person name="Lofgren L.A."/>
            <person name="Nguyen N.H."/>
            <person name="Vilgalys R."/>
            <person name="Ruytinx J."/>
            <person name="Liao H.L."/>
            <person name="Branco S."/>
            <person name="Kuo A."/>
            <person name="LaButti K."/>
            <person name="Lipzen A."/>
            <person name="Andreopoulos W."/>
            <person name="Pangilinan J."/>
            <person name="Riley R."/>
            <person name="Hundley H."/>
            <person name="Na H."/>
            <person name="Barry K."/>
            <person name="Grigoriev I.V."/>
            <person name="Stajich J.E."/>
            <person name="Kennedy P.G."/>
        </authorList>
    </citation>
    <scope>NUCLEOTIDE SEQUENCE</scope>
    <source>
        <strain evidence="4">DOB743</strain>
    </source>
</reference>
<organism evidence="4 5">
    <name type="scientific">Suillus placidus</name>
    <dbReference type="NCBI Taxonomy" id="48579"/>
    <lineage>
        <taxon>Eukaryota</taxon>
        <taxon>Fungi</taxon>
        <taxon>Dikarya</taxon>
        <taxon>Basidiomycota</taxon>
        <taxon>Agaricomycotina</taxon>
        <taxon>Agaricomycetes</taxon>
        <taxon>Agaricomycetidae</taxon>
        <taxon>Boletales</taxon>
        <taxon>Suillineae</taxon>
        <taxon>Suillaceae</taxon>
        <taxon>Suillus</taxon>
    </lineage>
</organism>
<dbReference type="GO" id="GO:0003723">
    <property type="term" value="F:RNA binding"/>
    <property type="evidence" value="ECO:0007669"/>
    <property type="project" value="UniProtKB-UniRule"/>
</dbReference>
<dbReference type="PROSITE" id="PS50102">
    <property type="entry name" value="RRM"/>
    <property type="match status" value="1"/>
</dbReference>
<dbReference type="SUPFAM" id="SSF54928">
    <property type="entry name" value="RNA-binding domain, RBD"/>
    <property type="match status" value="1"/>
</dbReference>
<dbReference type="InterPro" id="IPR035979">
    <property type="entry name" value="RBD_domain_sf"/>
</dbReference>
<accession>A0A9P7D2Z1</accession>
<evidence type="ECO:0000256" key="1">
    <source>
        <dbReference type="PROSITE-ProRule" id="PRU00176"/>
    </source>
</evidence>
<keyword evidence="1" id="KW-0694">RNA-binding</keyword>
<feature type="compositionally biased region" description="Low complexity" evidence="2">
    <location>
        <begin position="225"/>
        <end position="243"/>
    </location>
</feature>
<keyword evidence="5" id="KW-1185">Reference proteome</keyword>
<dbReference type="PANTHER" id="PTHR32343">
    <property type="entry name" value="SERINE/ARGININE-RICH SPLICING FACTOR"/>
    <property type="match status" value="1"/>
</dbReference>
<dbReference type="AlphaFoldDB" id="A0A9P7D2Z1"/>
<dbReference type="Gene3D" id="3.30.70.330">
    <property type="match status" value="1"/>
</dbReference>
<feature type="domain" description="RRM" evidence="3">
    <location>
        <begin position="2"/>
        <end position="76"/>
    </location>
</feature>
<dbReference type="SMART" id="SM00360">
    <property type="entry name" value="RRM"/>
    <property type="match status" value="1"/>
</dbReference>
<evidence type="ECO:0000259" key="3">
    <source>
        <dbReference type="PROSITE" id="PS50102"/>
    </source>
</evidence>
<evidence type="ECO:0000313" key="4">
    <source>
        <dbReference type="EMBL" id="KAG1777182.1"/>
    </source>
</evidence>
<dbReference type="InterPro" id="IPR000504">
    <property type="entry name" value="RRM_dom"/>
</dbReference>
<comment type="caution">
    <text evidence="4">The sequence shown here is derived from an EMBL/GenBank/DDBJ whole genome shotgun (WGS) entry which is preliminary data.</text>
</comment>
<sequence>MSEVTVSNISSSTTQEKLHEFFSFCGDIKSIDLKPEGDSKQSAVVTFEKPSSAGTALMLNGGTLDGEQLHITSDVEHHNHREQSQHSSSPFEQSDKPRAGIAAEYLAKGYKLSDHILQRAIEIDDKQGISKRFLDYMRGLDTAVGQKALGSDQTVSGKVQSTLRGAHIRAKTIDEQKGYSKVAHEYYSKAISSPFGKSVLDFYTNTSKQVRDIHEEARRMVDQQSAASSSASNTTHATGSGAAEPDTQPSPATQASPTVV</sequence>
<dbReference type="Proteomes" id="UP000714275">
    <property type="component" value="Unassembled WGS sequence"/>
</dbReference>
<evidence type="ECO:0000313" key="5">
    <source>
        <dbReference type="Proteomes" id="UP000714275"/>
    </source>
</evidence>
<dbReference type="InterPro" id="IPR012677">
    <property type="entry name" value="Nucleotide-bd_a/b_plait_sf"/>
</dbReference>
<feature type="region of interest" description="Disordered" evidence="2">
    <location>
        <begin position="219"/>
        <end position="260"/>
    </location>
</feature>
<proteinExistence type="predicted"/>